<name>A0ABS3GYC3_9ENTE</name>
<keyword evidence="2" id="KW-1185">Reference proteome</keyword>
<proteinExistence type="predicted"/>
<dbReference type="Gene3D" id="3.80.10.10">
    <property type="entry name" value="Ribonuclease Inhibitor"/>
    <property type="match status" value="1"/>
</dbReference>
<dbReference type="InterPro" id="IPR032675">
    <property type="entry name" value="LRR_dom_sf"/>
</dbReference>
<protein>
    <submittedName>
        <fullName evidence="1">Uncharacterized protein</fullName>
    </submittedName>
</protein>
<sequence length="195" mass="22299">MNYFEAEADMNSIDMLQYAKNLKEAQIFGKVSDLRPLGNTKNLEHLSYSGPATSLDFIKNLKKLESVFIDATSYDNHHSENNDDYKAITDISIFDELENVKDISVSSNDRPFLTVSLKKEMTKYVLVNPFILSKQFKNAALEITSTTPGFTFENDILTWDNLSPETKELEISWKIKGSSNKFKFAGESKIPLYWK</sequence>
<comment type="caution">
    <text evidence="1">The sequence shown here is derived from an EMBL/GenBank/DDBJ whole genome shotgun (WGS) entry which is preliminary data.</text>
</comment>
<dbReference type="Proteomes" id="UP000664632">
    <property type="component" value="Unassembled WGS sequence"/>
</dbReference>
<organism evidence="1 2">
    <name type="scientific">Candidatus Enterococcus ikei</name>
    <dbReference type="NCBI Taxonomy" id="2815326"/>
    <lineage>
        <taxon>Bacteria</taxon>
        <taxon>Bacillati</taxon>
        <taxon>Bacillota</taxon>
        <taxon>Bacilli</taxon>
        <taxon>Lactobacillales</taxon>
        <taxon>Enterococcaceae</taxon>
        <taxon>Enterococcus</taxon>
    </lineage>
</organism>
<evidence type="ECO:0000313" key="2">
    <source>
        <dbReference type="Proteomes" id="UP000664632"/>
    </source>
</evidence>
<dbReference type="RefSeq" id="WP_207111978.1">
    <property type="nucleotide sequence ID" value="NZ_JAFLWD010000011.1"/>
</dbReference>
<accession>A0ABS3GYC3</accession>
<reference evidence="1 2" key="1">
    <citation type="submission" date="2021-03" db="EMBL/GenBank/DDBJ databases">
        <title>Enterococcal diversity collection.</title>
        <authorList>
            <person name="Gilmore M.S."/>
            <person name="Schwartzman J."/>
            <person name="Van Tyne D."/>
            <person name="Martin M."/>
            <person name="Earl A.M."/>
            <person name="Manson A.L."/>
            <person name="Straub T."/>
            <person name="Salamzade R."/>
            <person name="Saavedra J."/>
            <person name="Lebreton F."/>
            <person name="Prichula J."/>
            <person name="Schaufler K."/>
            <person name="Gaca A."/>
            <person name="Sgardioli B."/>
            <person name="Wagenaar J."/>
            <person name="Strong T."/>
        </authorList>
    </citation>
    <scope>NUCLEOTIDE SEQUENCE [LARGE SCALE GENOMIC DNA]</scope>
    <source>
        <strain evidence="1 2">DIV0869a</strain>
    </source>
</reference>
<dbReference type="EMBL" id="JAFLWD010000011">
    <property type="protein sequence ID" value="MBO0439898.1"/>
    <property type="molecule type" value="Genomic_DNA"/>
</dbReference>
<gene>
    <name evidence="1" type="ORF">JZO69_05970</name>
</gene>
<evidence type="ECO:0000313" key="1">
    <source>
        <dbReference type="EMBL" id="MBO0439898.1"/>
    </source>
</evidence>